<dbReference type="Proteomes" id="UP000325811">
    <property type="component" value="Chromosome I"/>
</dbReference>
<gene>
    <name evidence="1" type="ORF">PDMSB3_3776</name>
</gene>
<keyword evidence="2" id="KW-1185">Reference proteome</keyword>
<protein>
    <submittedName>
        <fullName evidence="1">Uncharacterized protein</fullName>
    </submittedName>
</protein>
<proteinExistence type="predicted"/>
<reference evidence="1 2" key="1">
    <citation type="submission" date="2019-08" db="EMBL/GenBank/DDBJ databases">
        <authorList>
            <person name="Herpell B J."/>
        </authorList>
    </citation>
    <scope>NUCLEOTIDE SEQUENCE [LARGE SCALE GENOMIC DNA]</scope>
    <source>
        <strain evidence="2">Msb3</strain>
    </source>
</reference>
<accession>A0A5Q4Z2J1</accession>
<sequence>MGTWLGVQEGMWSIAGVAWLRRGAIRNGDYLVLLGAVSFEAHYWADRGSANCPRQDIESPRPGLSA</sequence>
<evidence type="ECO:0000313" key="2">
    <source>
        <dbReference type="Proteomes" id="UP000325811"/>
    </source>
</evidence>
<dbReference type="AlphaFoldDB" id="A0A5Q4Z2J1"/>
<dbReference type="EMBL" id="LR699553">
    <property type="protein sequence ID" value="VVD30232.1"/>
    <property type="molecule type" value="Genomic_DNA"/>
</dbReference>
<evidence type="ECO:0000313" key="1">
    <source>
        <dbReference type="EMBL" id="VVD30232.1"/>
    </source>
</evidence>
<dbReference type="KEGG" id="pdio:PDMSB3_3776"/>
<organism evidence="1 2">
    <name type="scientific">Paraburkholderia dioscoreae</name>
    <dbReference type="NCBI Taxonomy" id="2604047"/>
    <lineage>
        <taxon>Bacteria</taxon>
        <taxon>Pseudomonadati</taxon>
        <taxon>Pseudomonadota</taxon>
        <taxon>Betaproteobacteria</taxon>
        <taxon>Burkholderiales</taxon>
        <taxon>Burkholderiaceae</taxon>
        <taxon>Paraburkholderia</taxon>
    </lineage>
</organism>
<name>A0A5Q4Z2J1_9BURK</name>